<comment type="caution">
    <text evidence="7">The sequence shown here is derived from an EMBL/GenBank/DDBJ whole genome shotgun (WGS) entry which is preliminary data.</text>
</comment>
<keyword evidence="6 7" id="KW-0503">Monooxygenase</keyword>
<dbReference type="GO" id="GO:0004499">
    <property type="term" value="F:N,N-dimethylaniline monooxygenase activity"/>
    <property type="evidence" value="ECO:0007669"/>
    <property type="project" value="InterPro"/>
</dbReference>
<keyword evidence="8" id="KW-1185">Reference proteome</keyword>
<evidence type="ECO:0000313" key="8">
    <source>
        <dbReference type="Proteomes" id="UP001370490"/>
    </source>
</evidence>
<dbReference type="PIRSF" id="PIRSF000332">
    <property type="entry name" value="FMO"/>
    <property type="match status" value="1"/>
</dbReference>
<dbReference type="GO" id="GO:0050660">
    <property type="term" value="F:flavin adenine dinucleotide binding"/>
    <property type="evidence" value="ECO:0007669"/>
    <property type="project" value="InterPro"/>
</dbReference>
<name>A0AAN8VXJ8_9MAGN</name>
<sequence length="522" mass="58944">MERRIAIIGAGMNGLITCKYLLEKGFHPIVLEADSSIGGLWKHTLESTKLQNNRQSFCFSDFPWPSYVQEMNPGHTQVLEYFELYAQHFGIMPYIRFNTKVISLAYIGESDLEIESGEKWGGTGKPFGSKGKWHIEAQDTKKCSIEVLEVEFVVICIGRFSGLANIPDFPAGQGPEVFSGQVMHSMDYSALDNSAATKLIKGKRVTVIGSLKSAMDIAAECAEANGIDNPCTMIQRNPHWGLMSEKIWGVNLGYFCTNRFSELLVHKPGEPFLLSCVSTLLSPLRWATSKFVESYLKWKLPLKKYNMIPDHSFHQHASSCTLVILPKNFYDKVEEGSIVLKRSKNIRFCQEGLVVEGEAEPLKTDLVIFATGYKGDQKLKTIFKSPTCQNLIVASPTSTVPLYRGIIHPRIPQAAIVGFCSSLSNIYTSEVTCQWLAHFLDGNIQLPDIKDMEREVAMWKEYMKQYAGSYHRRSCIGAVHVWYNDQLCKDMGCSHKRKKGFFKEWFEPYGPRDYARLASPSK</sequence>
<organism evidence="7 8">
    <name type="scientific">Dillenia turbinata</name>
    <dbReference type="NCBI Taxonomy" id="194707"/>
    <lineage>
        <taxon>Eukaryota</taxon>
        <taxon>Viridiplantae</taxon>
        <taxon>Streptophyta</taxon>
        <taxon>Embryophyta</taxon>
        <taxon>Tracheophyta</taxon>
        <taxon>Spermatophyta</taxon>
        <taxon>Magnoliopsida</taxon>
        <taxon>eudicotyledons</taxon>
        <taxon>Gunneridae</taxon>
        <taxon>Pentapetalae</taxon>
        <taxon>Dilleniales</taxon>
        <taxon>Dilleniaceae</taxon>
        <taxon>Dillenia</taxon>
    </lineage>
</organism>
<dbReference type="AlphaFoldDB" id="A0AAN8VXJ8"/>
<dbReference type="FunFam" id="3.50.50.60:FF:000403">
    <property type="entry name" value="Flavin-containing monooxygenase"/>
    <property type="match status" value="1"/>
</dbReference>
<dbReference type="InterPro" id="IPR036188">
    <property type="entry name" value="FAD/NAD-bd_sf"/>
</dbReference>
<dbReference type="EC" id="1.-.-.-" evidence="6"/>
<keyword evidence="3 6" id="KW-0274">FAD</keyword>
<dbReference type="GO" id="GO:0050661">
    <property type="term" value="F:NADP binding"/>
    <property type="evidence" value="ECO:0007669"/>
    <property type="project" value="InterPro"/>
</dbReference>
<evidence type="ECO:0000256" key="6">
    <source>
        <dbReference type="RuleBase" id="RU361177"/>
    </source>
</evidence>
<dbReference type="FunFam" id="3.50.50.60:FF:000169">
    <property type="entry name" value="Flavin-containing monooxygenase"/>
    <property type="match status" value="1"/>
</dbReference>
<gene>
    <name evidence="7" type="ORF">RJ641_027592</name>
</gene>
<evidence type="ECO:0000256" key="4">
    <source>
        <dbReference type="ARBA" id="ARBA00022857"/>
    </source>
</evidence>
<evidence type="ECO:0000256" key="5">
    <source>
        <dbReference type="ARBA" id="ARBA00023002"/>
    </source>
</evidence>
<dbReference type="PANTHER" id="PTHR23023">
    <property type="entry name" value="DIMETHYLANILINE MONOOXYGENASE"/>
    <property type="match status" value="1"/>
</dbReference>
<protein>
    <recommendedName>
        <fullName evidence="6">Flavin-containing monooxygenase</fullName>
        <ecNumber evidence="6">1.-.-.-</ecNumber>
    </recommendedName>
</protein>
<keyword evidence="4" id="KW-0521">NADP</keyword>
<dbReference type="InterPro" id="IPR000960">
    <property type="entry name" value="Flavin_mOase"/>
</dbReference>
<evidence type="ECO:0000313" key="7">
    <source>
        <dbReference type="EMBL" id="KAK6942215.1"/>
    </source>
</evidence>
<dbReference type="InterPro" id="IPR020946">
    <property type="entry name" value="Flavin_mOase-like"/>
</dbReference>
<reference evidence="7 8" key="1">
    <citation type="submission" date="2023-12" db="EMBL/GenBank/DDBJ databases">
        <title>A high-quality genome assembly for Dillenia turbinata (Dilleniales).</title>
        <authorList>
            <person name="Chanderbali A."/>
        </authorList>
    </citation>
    <scope>NUCLEOTIDE SEQUENCE [LARGE SCALE GENOMIC DNA]</scope>
    <source>
        <strain evidence="7">LSX21</strain>
        <tissue evidence="7">Leaf</tissue>
    </source>
</reference>
<evidence type="ECO:0000256" key="1">
    <source>
        <dbReference type="ARBA" id="ARBA00009183"/>
    </source>
</evidence>
<accession>A0AAN8VXJ8</accession>
<comment type="similarity">
    <text evidence="1 6">Belongs to the FMO family.</text>
</comment>
<dbReference type="Gene3D" id="3.50.50.60">
    <property type="entry name" value="FAD/NAD(P)-binding domain"/>
    <property type="match status" value="2"/>
</dbReference>
<dbReference type="InterPro" id="IPR050346">
    <property type="entry name" value="FMO-like"/>
</dbReference>
<evidence type="ECO:0000256" key="2">
    <source>
        <dbReference type="ARBA" id="ARBA00022630"/>
    </source>
</evidence>
<proteinExistence type="inferred from homology"/>
<dbReference type="Pfam" id="PF00743">
    <property type="entry name" value="FMO-like"/>
    <property type="match status" value="1"/>
</dbReference>
<dbReference type="SUPFAM" id="SSF51905">
    <property type="entry name" value="FAD/NAD(P)-binding domain"/>
    <property type="match status" value="3"/>
</dbReference>
<comment type="cofactor">
    <cofactor evidence="6">
        <name>FAD</name>
        <dbReference type="ChEBI" id="CHEBI:57692"/>
    </cofactor>
</comment>
<keyword evidence="5 6" id="KW-0560">Oxidoreductase</keyword>
<dbReference type="Proteomes" id="UP001370490">
    <property type="component" value="Unassembled WGS sequence"/>
</dbReference>
<keyword evidence="2 6" id="KW-0285">Flavoprotein</keyword>
<evidence type="ECO:0000256" key="3">
    <source>
        <dbReference type="ARBA" id="ARBA00022827"/>
    </source>
</evidence>
<dbReference type="EMBL" id="JBAMMX010000004">
    <property type="protein sequence ID" value="KAK6942215.1"/>
    <property type="molecule type" value="Genomic_DNA"/>
</dbReference>